<evidence type="ECO:0000313" key="2">
    <source>
        <dbReference type="Proteomes" id="UP000050790"/>
    </source>
</evidence>
<name>A0AA85AP27_9TREM</name>
<dbReference type="AlphaFoldDB" id="A0AA85AP27"/>
<keyword evidence="1" id="KW-1133">Transmembrane helix</keyword>
<sequence>MSIFAFDNASTKNNQTNSTCILQSLFNVSNEICSNRSNYTFICDPNPVVFSGIILTLIGLVLGLMIIIISKLHTPTKENIIFIVITMIFLDVGVALLIFVGDTKREIFTCCKYGLLVLRNDNCVFMVNILSGELPQSFL</sequence>
<protein>
    <submittedName>
        <fullName evidence="3">Uncharacterized protein</fullName>
    </submittedName>
</protein>
<accession>A0AA85AP27</accession>
<evidence type="ECO:0000256" key="1">
    <source>
        <dbReference type="SAM" id="Phobius"/>
    </source>
</evidence>
<reference evidence="3" key="1">
    <citation type="submission" date="2023-11" db="UniProtKB">
        <authorList>
            <consortium name="WormBaseParasite"/>
        </authorList>
    </citation>
    <scope>IDENTIFICATION</scope>
</reference>
<keyword evidence="1" id="KW-0812">Transmembrane</keyword>
<organism evidence="2 3">
    <name type="scientific">Schistosoma margrebowiei</name>
    <dbReference type="NCBI Taxonomy" id="48269"/>
    <lineage>
        <taxon>Eukaryota</taxon>
        <taxon>Metazoa</taxon>
        <taxon>Spiralia</taxon>
        <taxon>Lophotrochozoa</taxon>
        <taxon>Platyhelminthes</taxon>
        <taxon>Trematoda</taxon>
        <taxon>Digenea</taxon>
        <taxon>Strigeidida</taxon>
        <taxon>Schistosomatoidea</taxon>
        <taxon>Schistosomatidae</taxon>
        <taxon>Schistosoma</taxon>
    </lineage>
</organism>
<keyword evidence="1" id="KW-0472">Membrane</keyword>
<dbReference type="WBParaSite" id="SMRG1_93570.1">
    <property type="protein sequence ID" value="SMRG1_93570.1"/>
    <property type="gene ID" value="SMRG1_93570"/>
</dbReference>
<feature type="transmembrane region" description="Helical" evidence="1">
    <location>
        <begin position="48"/>
        <end position="68"/>
    </location>
</feature>
<feature type="transmembrane region" description="Helical" evidence="1">
    <location>
        <begin position="80"/>
        <end position="101"/>
    </location>
</feature>
<proteinExistence type="predicted"/>
<evidence type="ECO:0000313" key="3">
    <source>
        <dbReference type="WBParaSite" id="SMRG1_93570.1"/>
    </source>
</evidence>
<dbReference type="Proteomes" id="UP000050790">
    <property type="component" value="Unassembled WGS sequence"/>
</dbReference>